<comment type="caution">
    <text evidence="1">The sequence shown here is derived from an EMBL/GenBank/DDBJ whole genome shotgun (WGS) entry which is preliminary data.</text>
</comment>
<dbReference type="InterPro" id="IPR011008">
    <property type="entry name" value="Dimeric_a/b-barrel"/>
</dbReference>
<dbReference type="OrthoDB" id="9015064at2"/>
<accession>A0A2N5X741</accession>
<evidence type="ECO:0008006" key="3">
    <source>
        <dbReference type="Google" id="ProtNLM"/>
    </source>
</evidence>
<dbReference type="RefSeq" id="WP_076000477.1">
    <property type="nucleotide sequence ID" value="NZ_PKUS01000002.1"/>
</dbReference>
<proteinExistence type="predicted"/>
<gene>
    <name evidence="1" type="ORF">C0039_03630</name>
</gene>
<organism evidence="1 2">
    <name type="scientific">Pseudohalioglobus lutimaris</name>
    <dbReference type="NCBI Taxonomy" id="1737061"/>
    <lineage>
        <taxon>Bacteria</taxon>
        <taxon>Pseudomonadati</taxon>
        <taxon>Pseudomonadota</taxon>
        <taxon>Gammaproteobacteria</taxon>
        <taxon>Cellvibrionales</taxon>
        <taxon>Halieaceae</taxon>
        <taxon>Pseudohalioglobus</taxon>
    </lineage>
</organism>
<dbReference type="AlphaFoldDB" id="A0A2N5X741"/>
<protein>
    <recommendedName>
        <fullName evidence="3">EthD domain-containing protein</fullName>
    </recommendedName>
</protein>
<dbReference type="SUPFAM" id="SSF54909">
    <property type="entry name" value="Dimeric alpha+beta barrel"/>
    <property type="match status" value="1"/>
</dbReference>
<sequence length="237" mass="26110">MEKLIYPLWKSDALDADAFRDNLLAAGDDMIGLPGVRGLRLAVADSAVAAGQGRRMAATRPLPDAMVSVWLDAAAQQRAALEALLDTLATRHSCYLVTESEPIVNTQHPPAVGERGYGMCHVVFLQRPQRLSEQEWLANWQGLHTSVAIDTQSTFGYRQNVIVRGLSYAAAPLDAMIEEHFPPQAMASDYAFYNVKEGDDEGLRAHANAMIESCSRFIDFDRIDVIPMSEYLLKSIG</sequence>
<keyword evidence="2" id="KW-1185">Reference proteome</keyword>
<evidence type="ECO:0000313" key="1">
    <source>
        <dbReference type="EMBL" id="PLW70308.1"/>
    </source>
</evidence>
<dbReference type="EMBL" id="PKUS01000002">
    <property type="protein sequence ID" value="PLW70308.1"/>
    <property type="molecule type" value="Genomic_DNA"/>
</dbReference>
<reference evidence="1 2" key="1">
    <citation type="submission" date="2018-01" db="EMBL/GenBank/DDBJ databases">
        <title>The draft genome sequence of Halioglobus lutimaris HF004.</title>
        <authorList>
            <person name="Du Z.-J."/>
            <person name="Shi M.-J."/>
        </authorList>
    </citation>
    <scope>NUCLEOTIDE SEQUENCE [LARGE SCALE GENOMIC DNA]</scope>
    <source>
        <strain evidence="1 2">HF004</strain>
    </source>
</reference>
<name>A0A2N5X741_9GAMM</name>
<evidence type="ECO:0000313" key="2">
    <source>
        <dbReference type="Proteomes" id="UP000235005"/>
    </source>
</evidence>
<dbReference type="Proteomes" id="UP000235005">
    <property type="component" value="Unassembled WGS sequence"/>
</dbReference>